<gene>
    <name evidence="7" type="ORF">IAC54_08050</name>
</gene>
<reference evidence="7" key="2">
    <citation type="journal article" date="2021" name="PeerJ">
        <title>Extensive microbial diversity within the chicken gut microbiome revealed by metagenomics and culture.</title>
        <authorList>
            <person name="Gilroy R."/>
            <person name="Ravi A."/>
            <person name="Getino M."/>
            <person name="Pursley I."/>
            <person name="Horton D.L."/>
            <person name="Alikhan N.F."/>
            <person name="Baker D."/>
            <person name="Gharbi K."/>
            <person name="Hall N."/>
            <person name="Watson M."/>
            <person name="Adriaenssens E.M."/>
            <person name="Foster-Nyarko E."/>
            <person name="Jarju S."/>
            <person name="Secka A."/>
            <person name="Antonio M."/>
            <person name="Oren A."/>
            <person name="Chaudhuri R.R."/>
            <person name="La Ragione R."/>
            <person name="Hildebrand F."/>
            <person name="Pallen M.J."/>
        </authorList>
    </citation>
    <scope>NUCLEOTIDE SEQUENCE</scope>
    <source>
        <strain evidence="7">G3-4614</strain>
    </source>
</reference>
<evidence type="ECO:0000256" key="1">
    <source>
        <dbReference type="ARBA" id="ARBA00022801"/>
    </source>
</evidence>
<dbReference type="SUPFAM" id="SSF51445">
    <property type="entry name" value="(Trans)glycosidases"/>
    <property type="match status" value="1"/>
</dbReference>
<dbReference type="InterPro" id="IPR000421">
    <property type="entry name" value="FA58C"/>
</dbReference>
<reference evidence="7" key="1">
    <citation type="submission" date="2020-10" db="EMBL/GenBank/DDBJ databases">
        <authorList>
            <person name="Gilroy R."/>
        </authorList>
    </citation>
    <scope>NUCLEOTIDE SEQUENCE</scope>
    <source>
        <strain evidence="7">G3-4614</strain>
    </source>
</reference>
<keyword evidence="2 3" id="KW-0326">Glycosidase</keyword>
<dbReference type="PANTHER" id="PTHR13170:SF16">
    <property type="entry name" value="PROTEIN O-GLCNACASE"/>
    <property type="match status" value="1"/>
</dbReference>
<feature type="active site" description="Proton donor" evidence="3">
    <location>
        <position position="301"/>
    </location>
</feature>
<feature type="signal peptide" evidence="4">
    <location>
        <begin position="1"/>
        <end position="20"/>
    </location>
</feature>
<dbReference type="PROSITE" id="PS52009">
    <property type="entry name" value="GH84"/>
    <property type="match status" value="1"/>
</dbReference>
<feature type="domain" description="GH84" evidence="6">
    <location>
        <begin position="169"/>
        <end position="459"/>
    </location>
</feature>
<dbReference type="Pfam" id="PF02838">
    <property type="entry name" value="Glyco_hydro_20b"/>
    <property type="match status" value="1"/>
</dbReference>
<dbReference type="GO" id="GO:0005975">
    <property type="term" value="P:carbohydrate metabolic process"/>
    <property type="evidence" value="ECO:0007669"/>
    <property type="project" value="UniProtKB-ARBA"/>
</dbReference>
<organism evidence="7 8">
    <name type="scientific">Candidatus Caccoplasma merdipullorum</name>
    <dbReference type="NCBI Taxonomy" id="2840718"/>
    <lineage>
        <taxon>Bacteria</taxon>
        <taxon>Pseudomonadati</taxon>
        <taxon>Bacteroidota</taxon>
        <taxon>Bacteroidia</taxon>
        <taxon>Bacteroidales</taxon>
        <taxon>Bacteroidaceae</taxon>
        <taxon>Bacteroidaceae incertae sedis</taxon>
        <taxon>Candidatus Caccoplasma</taxon>
    </lineage>
</organism>
<dbReference type="EMBL" id="JADIMW010000083">
    <property type="protein sequence ID" value="MBO8438830.1"/>
    <property type="molecule type" value="Genomic_DNA"/>
</dbReference>
<comment type="caution">
    <text evidence="7">The sequence shown here is derived from an EMBL/GenBank/DDBJ whole genome shotgun (WGS) entry which is preliminary data.</text>
</comment>
<evidence type="ECO:0000256" key="2">
    <source>
        <dbReference type="ARBA" id="ARBA00023295"/>
    </source>
</evidence>
<keyword evidence="1 3" id="KW-0378">Hydrolase</keyword>
<dbReference type="Pfam" id="PF07555">
    <property type="entry name" value="NAGidase"/>
    <property type="match status" value="1"/>
</dbReference>
<accession>A0A9D9H4D3</accession>
<keyword evidence="4" id="KW-0732">Signal</keyword>
<name>A0A9D9H4D3_9BACT</name>
<comment type="similarity">
    <text evidence="3">Belongs to the glycosyl hydrolase 84 family.</text>
</comment>
<feature type="domain" description="F5/8 type C" evidence="5">
    <location>
        <begin position="755"/>
        <end position="903"/>
    </location>
</feature>
<dbReference type="GO" id="GO:0015929">
    <property type="term" value="F:hexosaminidase activity"/>
    <property type="evidence" value="ECO:0007669"/>
    <property type="project" value="UniProtKB-ARBA"/>
</dbReference>
<dbReference type="Pfam" id="PF00754">
    <property type="entry name" value="F5_F8_type_C"/>
    <property type="match status" value="1"/>
</dbReference>
<dbReference type="Gene3D" id="3.30.379.10">
    <property type="entry name" value="Chitobiase/beta-hexosaminidase domain 2-like"/>
    <property type="match status" value="1"/>
</dbReference>
<dbReference type="InterPro" id="IPR011496">
    <property type="entry name" value="O-GlcNAcase_cat"/>
</dbReference>
<dbReference type="Gene3D" id="1.20.58.460">
    <property type="entry name" value="Hyaluronidase post-catalytic domain-like"/>
    <property type="match status" value="1"/>
</dbReference>
<dbReference type="InterPro" id="IPR015882">
    <property type="entry name" value="HEX_bac_N"/>
</dbReference>
<evidence type="ECO:0000259" key="6">
    <source>
        <dbReference type="PROSITE" id="PS52009"/>
    </source>
</evidence>
<dbReference type="Gene3D" id="3.20.20.80">
    <property type="entry name" value="Glycosidases"/>
    <property type="match status" value="1"/>
</dbReference>
<dbReference type="InterPro" id="IPR017853">
    <property type="entry name" value="GH"/>
</dbReference>
<dbReference type="PANTHER" id="PTHR13170">
    <property type="entry name" value="O-GLCNACASE"/>
    <property type="match status" value="1"/>
</dbReference>
<evidence type="ECO:0000313" key="7">
    <source>
        <dbReference type="EMBL" id="MBO8438830.1"/>
    </source>
</evidence>
<dbReference type="Proteomes" id="UP000823636">
    <property type="component" value="Unassembled WGS sequence"/>
</dbReference>
<dbReference type="GO" id="GO:1901135">
    <property type="term" value="P:carbohydrate derivative metabolic process"/>
    <property type="evidence" value="ECO:0007669"/>
    <property type="project" value="UniProtKB-ARBA"/>
</dbReference>
<dbReference type="Gene3D" id="2.60.120.260">
    <property type="entry name" value="Galactose-binding domain-like"/>
    <property type="match status" value="1"/>
</dbReference>
<protein>
    <submittedName>
        <fullName evidence="7">Beta-N-acetylglucosaminidase domain-containing protein</fullName>
    </submittedName>
</protein>
<dbReference type="PROSITE" id="PS50022">
    <property type="entry name" value="FA58C_3"/>
    <property type="match status" value="1"/>
</dbReference>
<evidence type="ECO:0000256" key="4">
    <source>
        <dbReference type="SAM" id="SignalP"/>
    </source>
</evidence>
<dbReference type="SUPFAM" id="SSF55545">
    <property type="entry name" value="beta-N-acetylhexosaminidase-like domain"/>
    <property type="match status" value="1"/>
</dbReference>
<dbReference type="InterPro" id="IPR051822">
    <property type="entry name" value="Glycosyl_Hydrolase_84"/>
</dbReference>
<feature type="chain" id="PRO_5039176954" evidence="4">
    <location>
        <begin position="21"/>
        <end position="1100"/>
    </location>
</feature>
<dbReference type="AlphaFoldDB" id="A0A9D9H4D3"/>
<evidence type="ECO:0000313" key="8">
    <source>
        <dbReference type="Proteomes" id="UP000823636"/>
    </source>
</evidence>
<dbReference type="InterPro" id="IPR008979">
    <property type="entry name" value="Galactose-bd-like_sf"/>
</dbReference>
<proteinExistence type="inferred from homology"/>
<dbReference type="SUPFAM" id="SSF49785">
    <property type="entry name" value="Galactose-binding domain-like"/>
    <property type="match status" value="1"/>
</dbReference>
<sequence length="1100" mass="121750">MKKTVLSLLMTVLCVCSMNAYTLYPVPQSIVENGGTVSLSNSINVVMDEGISEKIKNFAEEILNDAGLTPVYSDFSQSNSYLYIGINGSDGDADNFADEAGLSRTVFSGADNRYDPYVLQINSLKSAGAIVIIGNEDGSAFYGLATLKQMLADGTVLQKATVEDYAYTQYRGIVEGYYGTPYSVESLLSLMEFFKEFKLNTFIYGPKADPYHAGYWQEDYPVSISDEERQKGYLTQDDMRRISEKAAECNVNFVWAIHPAMENAIDFSSPSAMDPGIEKIMEKFGKMYDLGVRGFGVFIDDIAHAPSAQMTAYLPEQLYAKLKEKYNGSGSAPEDRISPLFFVPQQYSLDAGSSSLTSLNTIDPDIVIGFTGSSVWSNISNSDCQRFKDIIGRNPLMWWNNPCNDNYDDRIYMLDMTYRFSAQNAPIPALGGVVANPMQEGQASKVFMFGLADYCWNTADFDASTNWNASFGFLFKDDAELAEAFKTFCINSESTNEPSELTSLYSSFRYSYYDFNLPTSTTNSIISKMDEINAACAKIATMKNSNNDAYALMYKDISPWSEKLASMTFIISSALKWMQSPGTVDNWTDYTGAIQHYNKLHSDPAFKSYVLEGAGTGTSVHYVEANPSDTYMEPFVDFVMGKYGVYAPEFPSQERNPEIIHNLSYLPSSVTLSTSNTELSLGGLSNISLAPGECIGIFINDIKEVAISPVSAGFPDELRVEYSLNGKNWTMLEPDGSTYTEMAYFRVRNVTEGVTKTINTASLTGKIKTIGLYSPTSASTNMPQYQYYSISNIINYNSASYFWSSRNQQDGDWVSIDLGKDCVIYEVQLDFESNDQPAGDCVIEISSNGNSWEEINSFNTSEIKDNKYVCSITGEKTGRYVRFMIVKASGGWLKLTNFKVYNGRDIAAAKDNNNIYSSALNDGSLSTLYKADAAGYIDYQFIDNINIEDITIYHNSTYDEDYALPSITLYANGNAYDLGVLDDATKTIDVKSIEGISSLRIEWNGNNIPYLYEITASGTPYTEGKDISGINESMADEEPAVFFSGDNLYIKGCNGKVATIYGTNGIELFSGTVDDNFSIRAANKGIYIIKVGNKSIKAIH</sequence>
<evidence type="ECO:0000256" key="3">
    <source>
        <dbReference type="PROSITE-ProRule" id="PRU01353"/>
    </source>
</evidence>
<evidence type="ECO:0000259" key="5">
    <source>
        <dbReference type="PROSITE" id="PS50022"/>
    </source>
</evidence>
<dbReference type="InterPro" id="IPR029018">
    <property type="entry name" value="Hex-like_dom2"/>
</dbReference>